<comment type="caution">
    <text evidence="10">The sequence shown here is derived from an EMBL/GenBank/DDBJ whole genome shotgun (WGS) entry which is preliminary data.</text>
</comment>
<keyword evidence="6" id="KW-0520">NAD</keyword>
<feature type="domain" description="NAD(P)-binding" evidence="9">
    <location>
        <begin position="9"/>
        <end position="323"/>
    </location>
</feature>
<dbReference type="GO" id="GO:0009225">
    <property type="term" value="P:nucleotide-sugar metabolic process"/>
    <property type="evidence" value="ECO:0007669"/>
    <property type="project" value="InterPro"/>
</dbReference>
<dbReference type="AlphaFoldDB" id="A0AA43UAM6"/>
<evidence type="ECO:0000256" key="4">
    <source>
        <dbReference type="ARBA" id="ARBA00011990"/>
    </source>
</evidence>
<dbReference type="InterPro" id="IPR036291">
    <property type="entry name" value="NAD(P)-bd_dom_sf"/>
</dbReference>
<comment type="cofactor">
    <cofactor evidence="2 8">
        <name>NAD(+)</name>
        <dbReference type="ChEBI" id="CHEBI:57540"/>
    </cofactor>
</comment>
<dbReference type="Gene3D" id="3.90.25.10">
    <property type="entry name" value="UDP-galactose 4-epimerase, domain 1"/>
    <property type="match status" value="1"/>
</dbReference>
<sequence length="338" mass="37859">MNFNPKNILVTGGCGFLGSNFVNYVCEASPETQITVIDKLTYAGDLRNIEPLTKVAHVEFVEGDVCDSTLINELTKKSDAVVHFAAETHVDNSIADPVPFVHSNIIGTFTVLEACRAHNVRLHHVSTDEVFGDSCDFPVQIDAFTPKVFVDMGVGRFNENSSMKPSSPYSATKASSDLLVQAWMRTYGVPATISHASNCFGTRQHVEKFIPKCITNILKGEKPVLYGDGECYRDWLHADDHSSAVWKILTEGELGESYCVSAICLKSNIEVLQAILQLMDKPSDFFEFTEDRPGHDRAYMMDASKIKQDLGWVPEHCDFEDSLKNIINWYSDNRDWWV</sequence>
<dbReference type="EC" id="4.2.1.46" evidence="4 8"/>
<dbReference type="Proteomes" id="UP001168575">
    <property type="component" value="Unassembled WGS sequence"/>
</dbReference>
<reference evidence="10" key="1">
    <citation type="submission" date="2023-07" db="EMBL/GenBank/DDBJ databases">
        <title>Between Cages and Wild: Unraveling the Impact of Captivity on Animal Microbiomes and Antimicrobial Resistance.</title>
        <authorList>
            <person name="Schmartz G.P."/>
            <person name="Rehner J."/>
            <person name="Schuff M.J."/>
            <person name="Becker S.L."/>
            <person name="Kravczyk M."/>
            <person name="Gurevich A."/>
            <person name="Francke R."/>
            <person name="Mueller R."/>
            <person name="Keller V."/>
            <person name="Keller A."/>
        </authorList>
    </citation>
    <scope>NUCLEOTIDE SEQUENCE</scope>
    <source>
        <strain evidence="10">S12M_St_49</strain>
    </source>
</reference>
<gene>
    <name evidence="10" type="primary">rfbB</name>
    <name evidence="10" type="ORF">Q3982_08340</name>
</gene>
<accession>A0AA43UAM6</accession>
<evidence type="ECO:0000256" key="7">
    <source>
        <dbReference type="ARBA" id="ARBA00023239"/>
    </source>
</evidence>
<evidence type="ECO:0000256" key="8">
    <source>
        <dbReference type="RuleBase" id="RU004473"/>
    </source>
</evidence>
<dbReference type="Pfam" id="PF16363">
    <property type="entry name" value="GDP_Man_Dehyd"/>
    <property type="match status" value="1"/>
</dbReference>
<evidence type="ECO:0000256" key="6">
    <source>
        <dbReference type="ARBA" id="ARBA00023027"/>
    </source>
</evidence>
<protein>
    <recommendedName>
        <fullName evidence="5 8">dTDP-glucose 4,6-dehydratase</fullName>
        <ecNumber evidence="4 8">4.2.1.46</ecNumber>
    </recommendedName>
</protein>
<evidence type="ECO:0000313" key="10">
    <source>
        <dbReference type="EMBL" id="MDO4842666.1"/>
    </source>
</evidence>
<dbReference type="EMBL" id="JAUMVS010000254">
    <property type="protein sequence ID" value="MDO4842666.1"/>
    <property type="molecule type" value="Genomic_DNA"/>
</dbReference>
<comment type="similarity">
    <text evidence="3 8">Belongs to the NAD(P)-dependent epimerase/dehydratase family. dTDP-glucose dehydratase subfamily.</text>
</comment>
<evidence type="ECO:0000256" key="2">
    <source>
        <dbReference type="ARBA" id="ARBA00001911"/>
    </source>
</evidence>
<dbReference type="Gene3D" id="3.40.50.720">
    <property type="entry name" value="NAD(P)-binding Rossmann-like Domain"/>
    <property type="match status" value="1"/>
</dbReference>
<keyword evidence="11" id="KW-1185">Reference proteome</keyword>
<evidence type="ECO:0000256" key="3">
    <source>
        <dbReference type="ARBA" id="ARBA00008178"/>
    </source>
</evidence>
<evidence type="ECO:0000313" key="11">
    <source>
        <dbReference type="Proteomes" id="UP001168575"/>
    </source>
</evidence>
<evidence type="ECO:0000256" key="5">
    <source>
        <dbReference type="ARBA" id="ARBA00016977"/>
    </source>
</evidence>
<dbReference type="PANTHER" id="PTHR43000">
    <property type="entry name" value="DTDP-D-GLUCOSE 4,6-DEHYDRATASE-RELATED"/>
    <property type="match status" value="1"/>
</dbReference>
<comment type="catalytic activity">
    <reaction evidence="1 8">
        <text>dTDP-alpha-D-glucose = dTDP-4-dehydro-6-deoxy-alpha-D-glucose + H2O</text>
        <dbReference type="Rhea" id="RHEA:17221"/>
        <dbReference type="ChEBI" id="CHEBI:15377"/>
        <dbReference type="ChEBI" id="CHEBI:57477"/>
        <dbReference type="ChEBI" id="CHEBI:57649"/>
        <dbReference type="EC" id="4.2.1.46"/>
    </reaction>
</comment>
<dbReference type="SUPFAM" id="SSF51735">
    <property type="entry name" value="NAD(P)-binding Rossmann-fold domains"/>
    <property type="match status" value="1"/>
</dbReference>
<evidence type="ECO:0000259" key="9">
    <source>
        <dbReference type="Pfam" id="PF16363"/>
    </source>
</evidence>
<organism evidence="10 11">
    <name type="scientific">Phoenicibacter congonensis</name>
    <dbReference type="NCBI Taxonomy" id="1944646"/>
    <lineage>
        <taxon>Bacteria</taxon>
        <taxon>Bacillati</taxon>
        <taxon>Actinomycetota</taxon>
        <taxon>Coriobacteriia</taxon>
        <taxon>Eggerthellales</taxon>
        <taxon>Eggerthellaceae</taxon>
        <taxon>Phoenicibacter</taxon>
    </lineage>
</organism>
<dbReference type="NCBIfam" id="TIGR01181">
    <property type="entry name" value="dTDP_gluc_dehyt"/>
    <property type="match status" value="1"/>
</dbReference>
<keyword evidence="7 8" id="KW-0456">Lyase</keyword>
<dbReference type="InterPro" id="IPR005888">
    <property type="entry name" value="dTDP_Gluc_deHydtase"/>
</dbReference>
<dbReference type="CDD" id="cd05246">
    <property type="entry name" value="dTDP_GD_SDR_e"/>
    <property type="match status" value="1"/>
</dbReference>
<dbReference type="GO" id="GO:0008460">
    <property type="term" value="F:dTDP-glucose 4,6-dehydratase activity"/>
    <property type="evidence" value="ECO:0007669"/>
    <property type="project" value="UniProtKB-EC"/>
</dbReference>
<evidence type="ECO:0000256" key="1">
    <source>
        <dbReference type="ARBA" id="ARBA00001539"/>
    </source>
</evidence>
<name>A0AA43UAM6_9ACTN</name>
<dbReference type="InterPro" id="IPR016040">
    <property type="entry name" value="NAD(P)-bd_dom"/>
</dbReference>
<proteinExistence type="inferred from homology"/>